<keyword evidence="1" id="KW-0812">Transmembrane</keyword>
<organism evidence="2 3">
    <name type="scientific">Pigmentiphaga aceris</name>
    <dbReference type="NCBI Taxonomy" id="1940612"/>
    <lineage>
        <taxon>Bacteria</taxon>
        <taxon>Pseudomonadati</taxon>
        <taxon>Pseudomonadota</taxon>
        <taxon>Betaproteobacteria</taxon>
        <taxon>Burkholderiales</taxon>
        <taxon>Alcaligenaceae</taxon>
        <taxon>Pigmentiphaga</taxon>
    </lineage>
</organism>
<evidence type="ECO:0000313" key="3">
    <source>
        <dbReference type="Proteomes" id="UP000325161"/>
    </source>
</evidence>
<feature type="transmembrane region" description="Helical" evidence="1">
    <location>
        <begin position="501"/>
        <end position="522"/>
    </location>
</feature>
<gene>
    <name evidence="2" type="ORF">FXN63_18270</name>
</gene>
<dbReference type="Proteomes" id="UP000325161">
    <property type="component" value="Chromosome"/>
</dbReference>
<keyword evidence="3" id="KW-1185">Reference proteome</keyword>
<feature type="transmembrane region" description="Helical" evidence="1">
    <location>
        <begin position="156"/>
        <end position="176"/>
    </location>
</feature>
<dbReference type="KEGG" id="pacr:FXN63_18270"/>
<feature type="transmembrane region" description="Helical" evidence="1">
    <location>
        <begin position="357"/>
        <end position="379"/>
    </location>
</feature>
<evidence type="ECO:0000313" key="2">
    <source>
        <dbReference type="EMBL" id="QEI07563.1"/>
    </source>
</evidence>
<feature type="transmembrane region" description="Helical" evidence="1">
    <location>
        <begin position="439"/>
        <end position="457"/>
    </location>
</feature>
<dbReference type="EMBL" id="CP043046">
    <property type="protein sequence ID" value="QEI07563.1"/>
    <property type="molecule type" value="Genomic_DNA"/>
</dbReference>
<keyword evidence="1" id="KW-0472">Membrane</keyword>
<keyword evidence="1" id="KW-1133">Transmembrane helix</keyword>
<dbReference type="RefSeq" id="WP_148816610.1">
    <property type="nucleotide sequence ID" value="NZ_CP043046.1"/>
</dbReference>
<feature type="transmembrane region" description="Helical" evidence="1">
    <location>
        <begin position="469"/>
        <end position="486"/>
    </location>
</feature>
<proteinExistence type="predicted"/>
<sequence length="568" mass="62410">MKASFRQCMAWLHTWTGLVTGWVLFFVFVTGTAGYVDDEITRWMQPELPLPTRVDPGDEARLLGLGLARLEIAAPQAKSWTITLPHLGLEPRVEHGLGVSWEDMPPAGRDTGRRRSETLNTATGEVEPAVLARDTAGGRRLYRLHYELHYVSRVTGFRLVGICTMLMLLAVVTGVITHKKIFTDFFTFRPGKGQRSWLDAHNVVSVMSLPFFLMITYTGLVFLAFQYLPAGRDVVYGTSEVQRQALFEELRPPKREYQPLSGLQVPVPELLRQIQVTLGDARIASLQIMQPAGKGPYIDVRPVGASGVNFYDPRVARFSAVDGRPLARADEGNAAVATQRTMFALHEGNFANWWLRWLYVVSGLLGCAVIGTGLVLWTVKRRTQHLQKAGADSFTARLNAGGLRLVEILNAGTLVGLPLAVAAYFWGNRLLPVALADRAAWELHVLFLVWGWALLYASIRPLKRAWVELLWLTVAAYALVPVLNAVTTDRHLGVTLPYGDWGLAGFDLSMLALAAIFAHTALKLQRKWRVVDGVGPAAGIVVSGRAAASSQIDVPNPVAATNPAGGRP</sequence>
<feature type="transmembrane region" description="Helical" evidence="1">
    <location>
        <begin position="12"/>
        <end position="36"/>
    </location>
</feature>
<dbReference type="AlphaFoldDB" id="A0A5C0B1C0"/>
<reference evidence="2 3" key="1">
    <citation type="submission" date="2019-08" db="EMBL/GenBank/DDBJ databases">
        <title>Amphibian skin-associated Pigmentiphaga: genome sequence and occurrence across geography and hosts.</title>
        <authorList>
            <person name="Bletz M.C."/>
            <person name="Bunk B."/>
            <person name="Sproeer C."/>
            <person name="Biwer P."/>
            <person name="Reiter S."/>
            <person name="Rabemananjara F.C.E."/>
            <person name="Schulz S."/>
            <person name="Overmann J."/>
            <person name="Vences M."/>
        </authorList>
    </citation>
    <scope>NUCLEOTIDE SEQUENCE [LARGE SCALE GENOMIC DNA]</scope>
    <source>
        <strain evidence="2 3">Mada1488</strain>
    </source>
</reference>
<dbReference type="Pfam" id="PF03929">
    <property type="entry name" value="PepSY_TM"/>
    <property type="match status" value="1"/>
</dbReference>
<accession>A0A5C0B1C0</accession>
<feature type="transmembrane region" description="Helical" evidence="1">
    <location>
        <begin position="408"/>
        <end position="427"/>
    </location>
</feature>
<dbReference type="OrthoDB" id="9776609at2"/>
<evidence type="ECO:0000256" key="1">
    <source>
        <dbReference type="SAM" id="Phobius"/>
    </source>
</evidence>
<dbReference type="PANTHER" id="PTHR34219:SF4">
    <property type="entry name" value="PEPSY DOMAIN-CONTAINING PROTEIN"/>
    <property type="match status" value="1"/>
</dbReference>
<name>A0A5C0B1C0_9BURK</name>
<dbReference type="InterPro" id="IPR005625">
    <property type="entry name" value="PepSY-ass_TM"/>
</dbReference>
<protein>
    <submittedName>
        <fullName evidence="2">PepSY domain-containing protein</fullName>
    </submittedName>
</protein>
<dbReference type="PANTHER" id="PTHR34219">
    <property type="entry name" value="IRON-REGULATED INNER MEMBRANE PROTEIN-RELATED"/>
    <property type="match status" value="1"/>
</dbReference>
<feature type="transmembrane region" description="Helical" evidence="1">
    <location>
        <begin position="197"/>
        <end position="225"/>
    </location>
</feature>